<keyword evidence="4" id="KW-0676">Redox-active center</keyword>
<evidence type="ECO:0000313" key="6">
    <source>
        <dbReference type="EMBL" id="SHL57080.1"/>
    </source>
</evidence>
<keyword evidence="1" id="KW-0813">Transport</keyword>
<sequence>MNDVVRLTCLACGQANRVPVAKLDAGPKCAKCGNPLAAGDVKAFDARVHNKATQTDELPLIVDYWAPWCGPCRMMAPEFSKAASALQGRARFAKIDTEQFPQISQRLQIRGIPLLILYNRGAEIGRSSGARPAAEIEDFVRRNV</sequence>
<dbReference type="Pfam" id="PF21352">
    <property type="entry name" value="Zn_ribbon_Thio2"/>
    <property type="match status" value="1"/>
</dbReference>
<dbReference type="InterPro" id="IPR036249">
    <property type="entry name" value="Thioredoxin-like_sf"/>
</dbReference>
<keyword evidence="7" id="KW-1185">Reference proteome</keyword>
<dbReference type="PANTHER" id="PTHR45663:SF11">
    <property type="entry name" value="GEO12009P1"/>
    <property type="match status" value="1"/>
</dbReference>
<dbReference type="CDD" id="cd02947">
    <property type="entry name" value="TRX_family"/>
    <property type="match status" value="1"/>
</dbReference>
<organism evidence="6 7">
    <name type="scientific">Roseovarius marisflavi</name>
    <dbReference type="NCBI Taxonomy" id="1054996"/>
    <lineage>
        <taxon>Bacteria</taxon>
        <taxon>Pseudomonadati</taxon>
        <taxon>Pseudomonadota</taxon>
        <taxon>Alphaproteobacteria</taxon>
        <taxon>Rhodobacterales</taxon>
        <taxon>Roseobacteraceae</taxon>
        <taxon>Roseovarius</taxon>
    </lineage>
</organism>
<dbReference type="EMBL" id="FRBN01000020">
    <property type="protein sequence ID" value="SHL57080.1"/>
    <property type="molecule type" value="Genomic_DNA"/>
</dbReference>
<dbReference type="OrthoDB" id="9790390at2"/>
<name>A0A1M7BQ37_9RHOB</name>
<protein>
    <submittedName>
        <fullName evidence="6">Thioredoxin</fullName>
    </submittedName>
</protein>
<keyword evidence="3" id="KW-1015">Disulfide bond</keyword>
<reference evidence="7" key="1">
    <citation type="submission" date="2016-11" db="EMBL/GenBank/DDBJ databases">
        <authorList>
            <person name="Varghese N."/>
            <person name="Submissions S."/>
        </authorList>
    </citation>
    <scope>NUCLEOTIDE SEQUENCE [LARGE SCALE GENOMIC DNA]</scope>
    <source>
        <strain evidence="7">DSM 29327</strain>
    </source>
</reference>
<dbReference type="Gene3D" id="2.30.30.380">
    <property type="entry name" value="Zn-finger domain of Sec23/24"/>
    <property type="match status" value="1"/>
</dbReference>
<dbReference type="Proteomes" id="UP000184191">
    <property type="component" value="Unassembled WGS sequence"/>
</dbReference>
<proteinExistence type="predicted"/>
<dbReference type="STRING" id="1054996.SAMN05444414_12026"/>
<dbReference type="AlphaFoldDB" id="A0A1M7BQ37"/>
<keyword evidence="2" id="KW-0249">Electron transport</keyword>
<dbReference type="SUPFAM" id="SSF52833">
    <property type="entry name" value="Thioredoxin-like"/>
    <property type="match status" value="1"/>
</dbReference>
<dbReference type="PANTHER" id="PTHR45663">
    <property type="entry name" value="GEO12009P1"/>
    <property type="match status" value="1"/>
</dbReference>
<evidence type="ECO:0000256" key="3">
    <source>
        <dbReference type="ARBA" id="ARBA00023157"/>
    </source>
</evidence>
<gene>
    <name evidence="6" type="ORF">SAMN05444414_12026</name>
</gene>
<dbReference type="PROSITE" id="PS00194">
    <property type="entry name" value="THIOREDOXIN_1"/>
    <property type="match status" value="1"/>
</dbReference>
<evidence type="ECO:0000256" key="4">
    <source>
        <dbReference type="ARBA" id="ARBA00023284"/>
    </source>
</evidence>
<dbReference type="PRINTS" id="PR00421">
    <property type="entry name" value="THIOREDOXIN"/>
</dbReference>
<evidence type="ECO:0000256" key="1">
    <source>
        <dbReference type="ARBA" id="ARBA00022448"/>
    </source>
</evidence>
<accession>A0A1M7BQ37</accession>
<evidence type="ECO:0000256" key="2">
    <source>
        <dbReference type="ARBA" id="ARBA00022982"/>
    </source>
</evidence>
<dbReference type="Pfam" id="PF00085">
    <property type="entry name" value="Thioredoxin"/>
    <property type="match status" value="1"/>
</dbReference>
<evidence type="ECO:0000313" key="7">
    <source>
        <dbReference type="Proteomes" id="UP000184191"/>
    </source>
</evidence>
<dbReference type="GO" id="GO:0005737">
    <property type="term" value="C:cytoplasm"/>
    <property type="evidence" value="ECO:0007669"/>
    <property type="project" value="TreeGrafter"/>
</dbReference>
<dbReference type="Gene3D" id="3.40.30.10">
    <property type="entry name" value="Glutaredoxin"/>
    <property type="match status" value="1"/>
</dbReference>
<dbReference type="InterPro" id="IPR017937">
    <property type="entry name" value="Thioredoxin_CS"/>
</dbReference>
<evidence type="ECO:0000259" key="5">
    <source>
        <dbReference type="PROSITE" id="PS51352"/>
    </source>
</evidence>
<dbReference type="GO" id="GO:0015035">
    <property type="term" value="F:protein-disulfide reductase activity"/>
    <property type="evidence" value="ECO:0007669"/>
    <property type="project" value="TreeGrafter"/>
</dbReference>
<dbReference type="InterPro" id="IPR013766">
    <property type="entry name" value="Thioredoxin_domain"/>
</dbReference>
<dbReference type="InterPro" id="IPR049299">
    <property type="entry name" value="Thio2_N"/>
</dbReference>
<dbReference type="PROSITE" id="PS51352">
    <property type="entry name" value="THIOREDOXIN_2"/>
    <property type="match status" value="1"/>
</dbReference>
<feature type="domain" description="Thioredoxin" evidence="5">
    <location>
        <begin position="30"/>
        <end position="144"/>
    </location>
</feature>